<proteinExistence type="predicted"/>
<accession>A0AA39MUI1</accession>
<sequence length="669" mass="74569">MSASRFSPYATPGYMFLDDMACEYWPTRSTALSTLSSPDLVNVEEPATVRDIQMTLPSMGRAQNFEKLSSFVRDAFNAWKEGHSLQHPPSLFVCGAPGTGKTYFCRMGILGFLNKDGHMGNGDPFNMACAISAQKQLHLELSFSDGLVGGETANPSKSLGFRIIYEMFKDLANFRRRYPTSHEFLSAFMSGPTSSAHVVTLSDVGTFLKTRLSLPEGPTILFVHLDEIERILQRPDKKEGVVYLQSIAEAFDAVNLEQYDVFFCPLFSGTGSTPIVEALKARGHYRGGAFVIDLDLITPKEYCQGLSDFLSMQIGYGSKPPPFKASEISKGVQGTLMDIEGVPKLFIALLHVLSYLKGPQSISPSSGQFLDWPIDRQRIREAVKDPSLSTSTILKALYTCITGFEYPSLLDRKFGVTPLPTFPSGATNGSTFEMKIPRPFLIWIPFEHRVTFPFILLKSILPREHLNIVPTEETGPLYWREIADFDGTWLLCRLKAFKDLRRTSQPLQDFLPMDASCRQAHRLINLSGPIDDSLERLETKPHDMVSRCRRLGKIGCFGWKNVLGAGGWDWALSLPLVDAGRLLLVGERMEGSLHPSRIEAELKTVTATWFRTGMRVGHFVVLTDGVFEGTLSANVKKMTSIVDRTTMDKFFGKIMAARLRAASELRAFV</sequence>
<name>A0AA39MUI1_ARMTA</name>
<dbReference type="EMBL" id="JAUEPS010000046">
    <property type="protein sequence ID" value="KAK0446524.1"/>
    <property type="molecule type" value="Genomic_DNA"/>
</dbReference>
<dbReference type="GeneID" id="85361644"/>
<dbReference type="RefSeq" id="XP_060325873.1">
    <property type="nucleotide sequence ID" value="XM_060478096.1"/>
</dbReference>
<gene>
    <name evidence="1" type="ORF">EV420DRAFT_1647957</name>
</gene>
<dbReference type="Proteomes" id="UP001175211">
    <property type="component" value="Unassembled WGS sequence"/>
</dbReference>
<keyword evidence="2" id="KW-1185">Reference proteome</keyword>
<evidence type="ECO:0000313" key="1">
    <source>
        <dbReference type="EMBL" id="KAK0446524.1"/>
    </source>
</evidence>
<protein>
    <submittedName>
        <fullName evidence="1">Uncharacterized protein</fullName>
    </submittedName>
</protein>
<comment type="caution">
    <text evidence="1">The sequence shown here is derived from an EMBL/GenBank/DDBJ whole genome shotgun (WGS) entry which is preliminary data.</text>
</comment>
<dbReference type="AlphaFoldDB" id="A0AA39MUI1"/>
<evidence type="ECO:0000313" key="2">
    <source>
        <dbReference type="Proteomes" id="UP001175211"/>
    </source>
</evidence>
<reference evidence="1" key="1">
    <citation type="submission" date="2023-06" db="EMBL/GenBank/DDBJ databases">
        <authorList>
            <consortium name="Lawrence Berkeley National Laboratory"/>
            <person name="Ahrendt S."/>
            <person name="Sahu N."/>
            <person name="Indic B."/>
            <person name="Wong-Bajracharya J."/>
            <person name="Merenyi Z."/>
            <person name="Ke H.-M."/>
            <person name="Monk M."/>
            <person name="Kocsube S."/>
            <person name="Drula E."/>
            <person name="Lipzen A."/>
            <person name="Balint B."/>
            <person name="Henrissat B."/>
            <person name="Andreopoulos B."/>
            <person name="Martin F.M."/>
            <person name="Harder C.B."/>
            <person name="Rigling D."/>
            <person name="Ford K.L."/>
            <person name="Foster G.D."/>
            <person name="Pangilinan J."/>
            <person name="Papanicolaou A."/>
            <person name="Barry K."/>
            <person name="LaButti K."/>
            <person name="Viragh M."/>
            <person name="Koriabine M."/>
            <person name="Yan M."/>
            <person name="Riley R."/>
            <person name="Champramary S."/>
            <person name="Plett K.L."/>
            <person name="Tsai I.J."/>
            <person name="Slot J."/>
            <person name="Sipos G."/>
            <person name="Plett J."/>
            <person name="Nagy L.G."/>
            <person name="Grigoriev I.V."/>
        </authorList>
    </citation>
    <scope>NUCLEOTIDE SEQUENCE</scope>
    <source>
        <strain evidence="1">CCBAS 213</strain>
    </source>
</reference>
<organism evidence="1 2">
    <name type="scientific">Armillaria tabescens</name>
    <name type="common">Ringless honey mushroom</name>
    <name type="synonym">Agaricus tabescens</name>
    <dbReference type="NCBI Taxonomy" id="1929756"/>
    <lineage>
        <taxon>Eukaryota</taxon>
        <taxon>Fungi</taxon>
        <taxon>Dikarya</taxon>
        <taxon>Basidiomycota</taxon>
        <taxon>Agaricomycotina</taxon>
        <taxon>Agaricomycetes</taxon>
        <taxon>Agaricomycetidae</taxon>
        <taxon>Agaricales</taxon>
        <taxon>Marasmiineae</taxon>
        <taxon>Physalacriaceae</taxon>
        <taxon>Desarmillaria</taxon>
    </lineage>
</organism>